<evidence type="ECO:0000256" key="2">
    <source>
        <dbReference type="SAM" id="SignalP"/>
    </source>
</evidence>
<evidence type="ECO:0000256" key="1">
    <source>
        <dbReference type="SAM" id="MobiDB-lite"/>
    </source>
</evidence>
<sequence>MPTLMLMLMLIRGMMMTLEGDEGKPVSSVNSVRAEASGGRRRQPTSSSNNHTSLAADQDPRKESTRWVRMLRSDCKLTTDSREGSDLGSCDPLNRELAEEKRPGWLEVGEERVEREEAEEAKEKTHNQVRPELVSGTLVLAVSVLGSAAIESGRADWSESDRAMWSCGRPPKKDLLR</sequence>
<accession>A0AAD6C3W9</accession>
<gene>
    <name evidence="3" type="ORF">N7458_006241</name>
</gene>
<reference evidence="3" key="2">
    <citation type="journal article" date="2023" name="IMA Fungus">
        <title>Comparative genomic study of the Penicillium genus elucidates a diverse pangenome and 15 lateral gene transfer events.</title>
        <authorList>
            <person name="Petersen C."/>
            <person name="Sorensen T."/>
            <person name="Nielsen M.R."/>
            <person name="Sondergaard T.E."/>
            <person name="Sorensen J.L."/>
            <person name="Fitzpatrick D.A."/>
            <person name="Frisvad J.C."/>
            <person name="Nielsen K.L."/>
        </authorList>
    </citation>
    <scope>NUCLEOTIDE SEQUENCE</scope>
    <source>
        <strain evidence="3">IBT 16125</strain>
    </source>
</reference>
<dbReference type="RefSeq" id="XP_056765327.1">
    <property type="nucleotide sequence ID" value="XM_056909623.1"/>
</dbReference>
<evidence type="ECO:0008006" key="5">
    <source>
        <dbReference type="Google" id="ProtNLM"/>
    </source>
</evidence>
<feature type="compositionally biased region" description="Polar residues" evidence="1">
    <location>
        <begin position="44"/>
        <end position="55"/>
    </location>
</feature>
<organism evidence="3 4">
    <name type="scientific">Penicillium daleae</name>
    <dbReference type="NCBI Taxonomy" id="63821"/>
    <lineage>
        <taxon>Eukaryota</taxon>
        <taxon>Fungi</taxon>
        <taxon>Dikarya</taxon>
        <taxon>Ascomycota</taxon>
        <taxon>Pezizomycotina</taxon>
        <taxon>Eurotiomycetes</taxon>
        <taxon>Eurotiomycetidae</taxon>
        <taxon>Eurotiales</taxon>
        <taxon>Aspergillaceae</taxon>
        <taxon>Penicillium</taxon>
    </lineage>
</organism>
<comment type="caution">
    <text evidence="3">The sequence shown here is derived from an EMBL/GenBank/DDBJ whole genome shotgun (WGS) entry which is preliminary data.</text>
</comment>
<dbReference type="GeneID" id="81599866"/>
<feature type="region of interest" description="Disordered" evidence="1">
    <location>
        <begin position="153"/>
        <end position="177"/>
    </location>
</feature>
<dbReference type="AlphaFoldDB" id="A0AAD6C3W9"/>
<feature type="compositionally biased region" description="Basic and acidic residues" evidence="1">
    <location>
        <begin position="93"/>
        <end position="126"/>
    </location>
</feature>
<dbReference type="EMBL" id="JAPVEA010000006">
    <property type="protein sequence ID" value="KAJ5449792.1"/>
    <property type="molecule type" value="Genomic_DNA"/>
</dbReference>
<feature type="compositionally biased region" description="Basic and acidic residues" evidence="1">
    <location>
        <begin position="153"/>
        <end position="162"/>
    </location>
</feature>
<evidence type="ECO:0000313" key="3">
    <source>
        <dbReference type="EMBL" id="KAJ5449792.1"/>
    </source>
</evidence>
<feature type="signal peptide" evidence="2">
    <location>
        <begin position="1"/>
        <end position="20"/>
    </location>
</feature>
<keyword evidence="2" id="KW-0732">Signal</keyword>
<proteinExistence type="predicted"/>
<reference evidence="3" key="1">
    <citation type="submission" date="2022-12" db="EMBL/GenBank/DDBJ databases">
        <authorList>
            <person name="Petersen C."/>
        </authorList>
    </citation>
    <scope>NUCLEOTIDE SEQUENCE</scope>
    <source>
        <strain evidence="3">IBT 16125</strain>
    </source>
</reference>
<protein>
    <recommendedName>
        <fullName evidence="5">Secreted protein</fullName>
    </recommendedName>
</protein>
<name>A0AAD6C3W9_9EURO</name>
<evidence type="ECO:0000313" key="4">
    <source>
        <dbReference type="Proteomes" id="UP001213681"/>
    </source>
</evidence>
<feature type="chain" id="PRO_5042249396" description="Secreted protein" evidence="2">
    <location>
        <begin position="21"/>
        <end position="177"/>
    </location>
</feature>
<keyword evidence="4" id="KW-1185">Reference proteome</keyword>
<dbReference type="Proteomes" id="UP001213681">
    <property type="component" value="Unassembled WGS sequence"/>
</dbReference>
<feature type="region of interest" description="Disordered" evidence="1">
    <location>
        <begin position="78"/>
        <end position="129"/>
    </location>
</feature>
<feature type="region of interest" description="Disordered" evidence="1">
    <location>
        <begin position="20"/>
        <end position="64"/>
    </location>
</feature>